<accession>A0ABX3P142</accession>
<dbReference type="RefSeq" id="WP_014216642.1">
    <property type="nucleotide sequence ID" value="NZ_LWBO01000011.1"/>
</dbReference>
<dbReference type="Proteomes" id="UP000192277">
    <property type="component" value="Unassembled WGS sequence"/>
</dbReference>
<organism evidence="1 2">
    <name type="scientific">Niastella koreensis</name>
    <dbReference type="NCBI Taxonomy" id="354356"/>
    <lineage>
        <taxon>Bacteria</taxon>
        <taxon>Pseudomonadati</taxon>
        <taxon>Bacteroidota</taxon>
        <taxon>Chitinophagia</taxon>
        <taxon>Chitinophagales</taxon>
        <taxon>Chitinophagaceae</taxon>
        <taxon>Niastella</taxon>
    </lineage>
</organism>
<proteinExistence type="predicted"/>
<evidence type="ECO:0008006" key="3">
    <source>
        <dbReference type="Google" id="ProtNLM"/>
    </source>
</evidence>
<keyword evidence="2" id="KW-1185">Reference proteome</keyword>
<evidence type="ECO:0000313" key="2">
    <source>
        <dbReference type="Proteomes" id="UP000192277"/>
    </source>
</evidence>
<evidence type="ECO:0000313" key="1">
    <source>
        <dbReference type="EMBL" id="OQP49087.1"/>
    </source>
</evidence>
<dbReference type="EMBL" id="LWBO01000011">
    <property type="protein sequence ID" value="OQP49087.1"/>
    <property type="molecule type" value="Genomic_DNA"/>
</dbReference>
<protein>
    <recommendedName>
        <fullName evidence="3">T9SS type A sorting domain-containing protein</fullName>
    </recommendedName>
</protein>
<comment type="caution">
    <text evidence="1">The sequence shown here is derived from an EMBL/GenBank/DDBJ whole genome shotgun (WGS) entry which is preliminary data.</text>
</comment>
<name>A0ABX3P142_9BACT</name>
<gene>
    <name evidence="1" type="ORF">A4D02_29255</name>
</gene>
<sequence length="622" mass="65255">MNSKKLLLNGQPLLLFALLVYVPSFSQLRWDGEAGDGQWTTAKNWVGDVLPGITDDVILDNALLTGSFTVTLPGGNSSVQIRSIVIEPGPGNNIELILPGTNLATPAFKMAGAMYGMMIGNGGIFKNAAGANNGSSVEIADSLKINNGGRYIQNSSSSHTPVVMVLSKAAGTEEGVFEFDIPTASNTISLSGRTYGKLVFLSTAMNGAITYTASGINTVTVKSDLQLGPGVTLSLNMADTLFIGRDLIQQGGTFNLGNSTRKLVTVINRHVVQSTTGIIGESGTALPEIVLGGTGSQQVDCKGVIKDNVAVKMNNAAGATLTSPLSLPFKLSLVNGKITTSAVNILRLLPGCSIAADTTSENSFIDGPLRKEGLSGAAQFLFPVGKNRIARWLELKNASGNFNVEFFDSNPIQISNTYGTGIVSLSQTGYWITKADASPSPSAAVELSFNGISSGMGADLSLARVAKLNNNVWMNYGNTAYTGAAGYRGSIVSNNVVAWSAIADSFALSGNTVANGSLFLADDTMPRNRAATNNNGGLRLQLLGVTFPGAMMLTYRAAEKTQVKLCVVDNSGRIVKLINTILEKGVNHLPIEMPVLSAGIYSIQAFIPTGTTSNALRFVFIR</sequence>
<reference evidence="1 2" key="1">
    <citation type="submission" date="2016-04" db="EMBL/GenBank/DDBJ databases">
        <authorList>
            <person name="Chen L."/>
            <person name="Zhuang W."/>
            <person name="Wang G."/>
        </authorList>
    </citation>
    <scope>NUCLEOTIDE SEQUENCE [LARGE SCALE GENOMIC DNA]</scope>
    <source>
        <strain evidence="2">GR20</strain>
    </source>
</reference>